<keyword evidence="3" id="KW-1185">Reference proteome</keyword>
<sequence>MAGTMEAGDGRVSDVVQDLKGLKGPFLLAIVGCYLGYVTLIATSRYPRDLFFLNEMFMLPVVSMATVMFYQRELGGYFSEIYATFPVSMTGMILRKLGQLLVFITVFHLAWTWVYLSSFGKMETLVYSYHNQPPYWGEISWLQLFSQSVPTYLLLAVLTLLGMVLTKKIYGGLGAGFSLWILEGLSRGEMLQDLTLYTVYLPESPDNTAFVVNRMLLITISLALLTLSIYWANQRHKWIITDEPN</sequence>
<feature type="transmembrane region" description="Helical" evidence="1">
    <location>
        <begin position="26"/>
        <end position="43"/>
    </location>
</feature>
<evidence type="ECO:0000256" key="1">
    <source>
        <dbReference type="SAM" id="Phobius"/>
    </source>
</evidence>
<protein>
    <recommendedName>
        <fullName evidence="4">ABC transporter permease</fullName>
    </recommendedName>
</protein>
<name>A0ABU0CTT5_9BACI</name>
<dbReference type="EMBL" id="JAUSUQ010000009">
    <property type="protein sequence ID" value="MDQ0339836.1"/>
    <property type="molecule type" value="Genomic_DNA"/>
</dbReference>
<comment type="caution">
    <text evidence="2">The sequence shown here is derived from an EMBL/GenBank/DDBJ whole genome shotgun (WGS) entry which is preliminary data.</text>
</comment>
<evidence type="ECO:0000313" key="2">
    <source>
        <dbReference type="EMBL" id="MDQ0339836.1"/>
    </source>
</evidence>
<organism evidence="2 3">
    <name type="scientific">Caldalkalibacillus uzonensis</name>
    <dbReference type="NCBI Taxonomy" id="353224"/>
    <lineage>
        <taxon>Bacteria</taxon>
        <taxon>Bacillati</taxon>
        <taxon>Bacillota</taxon>
        <taxon>Bacilli</taxon>
        <taxon>Bacillales</taxon>
        <taxon>Bacillaceae</taxon>
        <taxon>Caldalkalibacillus</taxon>
    </lineage>
</organism>
<evidence type="ECO:0000313" key="3">
    <source>
        <dbReference type="Proteomes" id="UP001232445"/>
    </source>
</evidence>
<keyword evidence="1" id="KW-0472">Membrane</keyword>
<keyword evidence="1" id="KW-0812">Transmembrane</keyword>
<reference evidence="2 3" key="1">
    <citation type="submission" date="2023-07" db="EMBL/GenBank/DDBJ databases">
        <title>Genomic Encyclopedia of Type Strains, Phase IV (KMG-IV): sequencing the most valuable type-strain genomes for metagenomic binning, comparative biology and taxonomic classification.</title>
        <authorList>
            <person name="Goeker M."/>
        </authorList>
    </citation>
    <scope>NUCLEOTIDE SEQUENCE [LARGE SCALE GENOMIC DNA]</scope>
    <source>
        <strain evidence="2 3">DSM 17740</strain>
    </source>
</reference>
<accession>A0ABU0CTT5</accession>
<feature type="transmembrane region" description="Helical" evidence="1">
    <location>
        <begin position="208"/>
        <end position="232"/>
    </location>
</feature>
<gene>
    <name evidence="2" type="ORF">J2S00_002629</name>
</gene>
<feature type="transmembrane region" description="Helical" evidence="1">
    <location>
        <begin position="101"/>
        <end position="119"/>
    </location>
</feature>
<keyword evidence="1" id="KW-1133">Transmembrane helix</keyword>
<proteinExistence type="predicted"/>
<evidence type="ECO:0008006" key="4">
    <source>
        <dbReference type="Google" id="ProtNLM"/>
    </source>
</evidence>
<feature type="transmembrane region" description="Helical" evidence="1">
    <location>
        <begin position="139"/>
        <end position="162"/>
    </location>
</feature>
<dbReference type="Proteomes" id="UP001232445">
    <property type="component" value="Unassembled WGS sequence"/>
</dbReference>
<feature type="transmembrane region" description="Helical" evidence="1">
    <location>
        <begin position="50"/>
        <end position="70"/>
    </location>
</feature>